<keyword evidence="1" id="KW-0732">Signal</keyword>
<comment type="caution">
    <text evidence="3">The sequence shown here is derived from an EMBL/GenBank/DDBJ whole genome shotgun (WGS) entry which is preliminary data.</text>
</comment>
<evidence type="ECO:0000313" key="3">
    <source>
        <dbReference type="EMBL" id="RIJ28554.1"/>
    </source>
</evidence>
<dbReference type="AlphaFoldDB" id="A0A399RDH3"/>
<gene>
    <name evidence="3" type="ORF">D1223_14355</name>
</gene>
<feature type="chain" id="PRO_5017304552" evidence="1">
    <location>
        <begin position="25"/>
        <end position="181"/>
    </location>
</feature>
<dbReference type="SUPFAM" id="SSF52821">
    <property type="entry name" value="Rhodanese/Cell cycle control phosphatase"/>
    <property type="match status" value="1"/>
</dbReference>
<dbReference type="RefSeq" id="WP_119377089.1">
    <property type="nucleotide sequence ID" value="NZ_QWFX01000013.1"/>
</dbReference>
<proteinExistence type="predicted"/>
<accession>A0A399RDH3</accession>
<dbReference type="Pfam" id="PF00581">
    <property type="entry name" value="Rhodanese"/>
    <property type="match status" value="1"/>
</dbReference>
<evidence type="ECO:0000313" key="4">
    <source>
        <dbReference type="Proteomes" id="UP000266385"/>
    </source>
</evidence>
<dbReference type="Proteomes" id="UP000266385">
    <property type="component" value="Unassembled WGS sequence"/>
</dbReference>
<dbReference type="InterPro" id="IPR001763">
    <property type="entry name" value="Rhodanese-like_dom"/>
</dbReference>
<evidence type="ECO:0000256" key="1">
    <source>
        <dbReference type="SAM" id="SignalP"/>
    </source>
</evidence>
<organism evidence="3 4">
    <name type="scientific">Henriciella mobilis</name>
    <dbReference type="NCBI Taxonomy" id="2305467"/>
    <lineage>
        <taxon>Bacteria</taxon>
        <taxon>Pseudomonadati</taxon>
        <taxon>Pseudomonadota</taxon>
        <taxon>Alphaproteobacteria</taxon>
        <taxon>Hyphomonadales</taxon>
        <taxon>Hyphomonadaceae</taxon>
        <taxon>Henriciella</taxon>
    </lineage>
</organism>
<protein>
    <submittedName>
        <fullName evidence="3">Rhodanese-like domain-containing protein</fullName>
    </submittedName>
</protein>
<name>A0A399RDH3_9PROT</name>
<dbReference type="InterPro" id="IPR036873">
    <property type="entry name" value="Rhodanese-like_dom_sf"/>
</dbReference>
<feature type="signal peptide" evidence="1">
    <location>
        <begin position="1"/>
        <end position="24"/>
    </location>
</feature>
<dbReference type="EMBL" id="QWFX01000013">
    <property type="protein sequence ID" value="RIJ28554.1"/>
    <property type="molecule type" value="Genomic_DNA"/>
</dbReference>
<dbReference type="Gene3D" id="3.40.250.10">
    <property type="entry name" value="Rhodanese-like domain"/>
    <property type="match status" value="1"/>
</dbReference>
<sequence length="181" mass="19819">MGARRNTILGLATIAAFVATGLLANAGAQERGGAPGSAEIDYPGFAAMTDDVMAYRDTRLVSLDDFNAMKDEPDTIILDTRSAMAFEMGHIDGAIHLNFSDFTDEKLADVIPSKDTRILIYCNNNFEDDVEPIVLKRAPLALNIPTFINLYGYGYENVYELGELVTTTDEDVNWVSTLQTP</sequence>
<evidence type="ECO:0000259" key="2">
    <source>
        <dbReference type="PROSITE" id="PS50206"/>
    </source>
</evidence>
<keyword evidence="4" id="KW-1185">Reference proteome</keyword>
<dbReference type="OrthoDB" id="9807812at2"/>
<reference evidence="3 4" key="1">
    <citation type="submission" date="2018-08" db="EMBL/GenBank/DDBJ databases">
        <title>Henriciella mobilis sp. nov., isolated from seawater.</title>
        <authorList>
            <person name="Cheng H."/>
            <person name="Wu Y.-H."/>
            <person name="Xu X.-W."/>
            <person name="Guo L.-L."/>
        </authorList>
    </citation>
    <scope>NUCLEOTIDE SEQUENCE [LARGE SCALE GENOMIC DNA]</scope>
    <source>
        <strain evidence="3 4">JN25</strain>
    </source>
</reference>
<dbReference type="PROSITE" id="PS50206">
    <property type="entry name" value="RHODANESE_3"/>
    <property type="match status" value="1"/>
</dbReference>
<feature type="domain" description="Rhodanese" evidence="2">
    <location>
        <begin position="71"/>
        <end position="123"/>
    </location>
</feature>
<dbReference type="CDD" id="cd00158">
    <property type="entry name" value="RHOD"/>
    <property type="match status" value="1"/>
</dbReference>